<dbReference type="GeneID" id="54481942"/>
<gene>
    <name evidence="3" type="ORF">EJ05DRAFT_33688</name>
</gene>
<feature type="region of interest" description="Disordered" evidence="1">
    <location>
        <begin position="1"/>
        <end position="23"/>
    </location>
</feature>
<evidence type="ECO:0000259" key="2">
    <source>
        <dbReference type="PROSITE" id="PS50011"/>
    </source>
</evidence>
<dbReference type="Proteomes" id="UP000799437">
    <property type="component" value="Unassembled WGS sequence"/>
</dbReference>
<name>A0A6A6WMF3_9PEZI</name>
<evidence type="ECO:0000313" key="4">
    <source>
        <dbReference type="Proteomes" id="UP000799437"/>
    </source>
</evidence>
<dbReference type="GO" id="GO:0005524">
    <property type="term" value="F:ATP binding"/>
    <property type="evidence" value="ECO:0007669"/>
    <property type="project" value="InterPro"/>
</dbReference>
<feature type="compositionally biased region" description="Pro residues" evidence="1">
    <location>
        <begin position="12"/>
        <end position="23"/>
    </location>
</feature>
<dbReference type="InterPro" id="IPR000719">
    <property type="entry name" value="Prot_kinase_dom"/>
</dbReference>
<proteinExistence type="predicted"/>
<dbReference type="SUPFAM" id="SSF56112">
    <property type="entry name" value="Protein kinase-like (PK-like)"/>
    <property type="match status" value="1"/>
</dbReference>
<reference evidence="3" key="1">
    <citation type="journal article" date="2020" name="Stud. Mycol.">
        <title>101 Dothideomycetes genomes: a test case for predicting lifestyles and emergence of pathogens.</title>
        <authorList>
            <person name="Haridas S."/>
            <person name="Albert R."/>
            <person name="Binder M."/>
            <person name="Bloem J."/>
            <person name="Labutti K."/>
            <person name="Salamov A."/>
            <person name="Andreopoulos B."/>
            <person name="Baker S."/>
            <person name="Barry K."/>
            <person name="Bills G."/>
            <person name="Bluhm B."/>
            <person name="Cannon C."/>
            <person name="Castanera R."/>
            <person name="Culley D."/>
            <person name="Daum C."/>
            <person name="Ezra D."/>
            <person name="Gonzalez J."/>
            <person name="Henrissat B."/>
            <person name="Kuo A."/>
            <person name="Liang C."/>
            <person name="Lipzen A."/>
            <person name="Lutzoni F."/>
            <person name="Magnuson J."/>
            <person name="Mondo S."/>
            <person name="Nolan M."/>
            <person name="Ohm R."/>
            <person name="Pangilinan J."/>
            <person name="Park H.-J."/>
            <person name="Ramirez L."/>
            <person name="Alfaro M."/>
            <person name="Sun H."/>
            <person name="Tritt A."/>
            <person name="Yoshinaga Y."/>
            <person name="Zwiers L.-H."/>
            <person name="Turgeon B."/>
            <person name="Goodwin S."/>
            <person name="Spatafora J."/>
            <person name="Crous P."/>
            <person name="Grigoriev I."/>
        </authorList>
    </citation>
    <scope>NUCLEOTIDE SEQUENCE</scope>
    <source>
        <strain evidence="3">CBS 121739</strain>
    </source>
</reference>
<dbReference type="RefSeq" id="XP_033605757.1">
    <property type="nucleotide sequence ID" value="XM_033740888.1"/>
</dbReference>
<dbReference type="EMBL" id="ML996565">
    <property type="protein sequence ID" value="KAF2763306.1"/>
    <property type="molecule type" value="Genomic_DNA"/>
</dbReference>
<dbReference type="PROSITE" id="PS50011">
    <property type="entry name" value="PROTEIN_KINASE_DOM"/>
    <property type="match status" value="1"/>
</dbReference>
<organism evidence="3 4">
    <name type="scientific">Pseudovirgaria hyperparasitica</name>
    <dbReference type="NCBI Taxonomy" id="470096"/>
    <lineage>
        <taxon>Eukaryota</taxon>
        <taxon>Fungi</taxon>
        <taxon>Dikarya</taxon>
        <taxon>Ascomycota</taxon>
        <taxon>Pezizomycotina</taxon>
        <taxon>Dothideomycetes</taxon>
        <taxon>Dothideomycetes incertae sedis</taxon>
        <taxon>Acrospermales</taxon>
        <taxon>Acrospermaceae</taxon>
        <taxon>Pseudovirgaria</taxon>
    </lineage>
</organism>
<dbReference type="AlphaFoldDB" id="A0A6A6WMF3"/>
<dbReference type="InterPro" id="IPR011009">
    <property type="entry name" value="Kinase-like_dom_sf"/>
</dbReference>
<dbReference type="Gene3D" id="1.10.510.10">
    <property type="entry name" value="Transferase(Phosphotransferase) domain 1"/>
    <property type="match status" value="1"/>
</dbReference>
<feature type="domain" description="Protein kinase" evidence="2">
    <location>
        <begin position="93"/>
        <end position="314"/>
    </location>
</feature>
<dbReference type="OrthoDB" id="4267316at2759"/>
<dbReference type="GO" id="GO:0004672">
    <property type="term" value="F:protein kinase activity"/>
    <property type="evidence" value="ECO:0007669"/>
    <property type="project" value="InterPro"/>
</dbReference>
<accession>A0A6A6WMF3</accession>
<sequence length="314" mass="35589">MGHSNGRFVGDNPPPYKPDPNKPSNPYVLGYKFEVHSHIAPSPLGSPYTNDTILPPADMHESTQLEYCLSHPPRAGSLSDKSMCLEITKAIRLTESEDIQSGAQIVVVNQTMVAKIYDPLYYIPDDFAIKFDAVAMADSDYTREALAYQELKEFHGNYVPHYYGSWSCYISTESPTGKTVQRPVRLILMEYIQGVSLHELLPTELSNEQRSNIMVKVIELEAMIEHRGGVSQKDIAPRNFICTGHDYVDPNLRIVLIDFNVSVVRRLALPVSPIYRWTANAGDFAYDWLPRARNDRRAWLLDHFKGSHLFQEAS</sequence>
<keyword evidence="4" id="KW-1185">Reference proteome</keyword>
<protein>
    <recommendedName>
        <fullName evidence="2">Protein kinase domain-containing protein</fullName>
    </recommendedName>
</protein>
<evidence type="ECO:0000313" key="3">
    <source>
        <dbReference type="EMBL" id="KAF2763306.1"/>
    </source>
</evidence>
<evidence type="ECO:0000256" key="1">
    <source>
        <dbReference type="SAM" id="MobiDB-lite"/>
    </source>
</evidence>